<organism evidence="1">
    <name type="scientific">Rhizophora mucronata</name>
    <name type="common">Asiatic mangrove</name>
    <dbReference type="NCBI Taxonomy" id="61149"/>
    <lineage>
        <taxon>Eukaryota</taxon>
        <taxon>Viridiplantae</taxon>
        <taxon>Streptophyta</taxon>
        <taxon>Embryophyta</taxon>
        <taxon>Tracheophyta</taxon>
        <taxon>Spermatophyta</taxon>
        <taxon>Magnoliopsida</taxon>
        <taxon>eudicotyledons</taxon>
        <taxon>Gunneridae</taxon>
        <taxon>Pentapetalae</taxon>
        <taxon>rosids</taxon>
        <taxon>fabids</taxon>
        <taxon>Malpighiales</taxon>
        <taxon>Rhizophoraceae</taxon>
        <taxon>Rhizophora</taxon>
    </lineage>
</organism>
<protein>
    <submittedName>
        <fullName evidence="1">Uncharacterized protein LOC103444004 isoform X2</fullName>
    </submittedName>
</protein>
<proteinExistence type="predicted"/>
<dbReference type="EMBL" id="GGEC01053879">
    <property type="protein sequence ID" value="MBX34363.1"/>
    <property type="molecule type" value="Transcribed_RNA"/>
</dbReference>
<name>A0A2P2MVV7_RHIMU</name>
<dbReference type="AlphaFoldDB" id="A0A2P2MVV7"/>
<sequence length="43" mass="4800">MQRTGIQSPLSNCRCTERIEPTIPPFEPFSSYWEVGNSPGVST</sequence>
<reference evidence="1" key="1">
    <citation type="submission" date="2018-02" db="EMBL/GenBank/DDBJ databases">
        <title>Rhizophora mucronata_Transcriptome.</title>
        <authorList>
            <person name="Meera S.P."/>
            <person name="Sreeshan A."/>
            <person name="Augustine A."/>
        </authorList>
    </citation>
    <scope>NUCLEOTIDE SEQUENCE</scope>
    <source>
        <tissue evidence="1">Leaf</tissue>
    </source>
</reference>
<accession>A0A2P2MVV7</accession>
<evidence type="ECO:0000313" key="1">
    <source>
        <dbReference type="EMBL" id="MBX34363.1"/>
    </source>
</evidence>